<sequence>MWKITGKVAAAVGKLVAAALLVSFLSIWTTGYVVNSYVETLLKQFHIPLEEQPFALSGLWGEMWGADPGAKHDANSNTANASSSKDDAPAAGSPSGNAAGQTPADGASGKDAGSGSQGTTSTDSGGQGSGNDQEAVDAFGDLPEGQISDIGGGTGPKGNSAASGQESGAGASGSSKDSVAMSTDDINAVKSQMSEADKEQLFGVMMKKLPQDAMQQISKLMEDGLTEEEVTQVNQLMAQYLDRDEYDQMSSILSKY</sequence>
<keyword evidence="4" id="KW-1185">Reference proteome</keyword>
<dbReference type="RefSeq" id="WP_162354709.1">
    <property type="nucleotide sequence ID" value="NZ_CP048209.1"/>
</dbReference>
<evidence type="ECO:0008006" key="5">
    <source>
        <dbReference type="Google" id="ProtNLM"/>
    </source>
</evidence>
<feature type="compositionally biased region" description="Low complexity" evidence="1">
    <location>
        <begin position="75"/>
        <end position="124"/>
    </location>
</feature>
<feature type="region of interest" description="Disordered" evidence="1">
    <location>
        <begin position="70"/>
        <end position="194"/>
    </location>
</feature>
<dbReference type="EMBL" id="CP048209">
    <property type="protein sequence ID" value="QHT58634.1"/>
    <property type="molecule type" value="Genomic_DNA"/>
</dbReference>
<evidence type="ECO:0000256" key="1">
    <source>
        <dbReference type="SAM" id="MobiDB-lite"/>
    </source>
</evidence>
<dbReference type="KEGG" id="plyc:GXP70_00640"/>
<protein>
    <recommendedName>
        <fullName evidence="5">Spore coat protein</fullName>
    </recommendedName>
</protein>
<evidence type="ECO:0000313" key="3">
    <source>
        <dbReference type="EMBL" id="QHT58634.1"/>
    </source>
</evidence>
<dbReference type="Proteomes" id="UP000476064">
    <property type="component" value="Chromosome"/>
</dbReference>
<keyword evidence="2" id="KW-0812">Transmembrane</keyword>
<evidence type="ECO:0000256" key="2">
    <source>
        <dbReference type="SAM" id="Phobius"/>
    </source>
</evidence>
<proteinExistence type="predicted"/>
<feature type="compositionally biased region" description="Low complexity" evidence="1">
    <location>
        <begin position="158"/>
        <end position="180"/>
    </location>
</feature>
<gene>
    <name evidence="3" type="ORF">GXP70_00640</name>
</gene>
<feature type="transmembrane region" description="Helical" evidence="2">
    <location>
        <begin position="12"/>
        <end position="34"/>
    </location>
</feature>
<keyword evidence="2" id="KW-0472">Membrane</keyword>
<evidence type="ECO:0000313" key="4">
    <source>
        <dbReference type="Proteomes" id="UP000476064"/>
    </source>
</evidence>
<accession>A0A6C0FTC5</accession>
<keyword evidence="2" id="KW-1133">Transmembrane helix</keyword>
<dbReference type="AlphaFoldDB" id="A0A6C0FTC5"/>
<name>A0A6C0FTC5_9BACL</name>
<organism evidence="3 4">
    <name type="scientific">Paenibacillus lycopersici</name>
    <dbReference type="NCBI Taxonomy" id="2704462"/>
    <lineage>
        <taxon>Bacteria</taxon>
        <taxon>Bacillati</taxon>
        <taxon>Bacillota</taxon>
        <taxon>Bacilli</taxon>
        <taxon>Bacillales</taxon>
        <taxon>Paenibacillaceae</taxon>
        <taxon>Paenibacillus</taxon>
    </lineage>
</organism>
<reference evidence="3 4" key="1">
    <citation type="submission" date="2020-01" db="EMBL/GenBank/DDBJ databases">
        <title>Paenibacillus sp. nov., isolated from tomato rhizosphere.</title>
        <authorList>
            <person name="Weon H.-Y."/>
            <person name="Lee S.A."/>
        </authorList>
    </citation>
    <scope>NUCLEOTIDE SEQUENCE [LARGE SCALE GENOMIC DNA]</scope>
    <source>
        <strain evidence="3 4">12200R-189</strain>
    </source>
</reference>